<proteinExistence type="predicted"/>
<dbReference type="PANTHER" id="PTHR28263:SF1">
    <property type="entry name" value="GOLGI TO ER TRAFFIC PROTEIN 2"/>
    <property type="match status" value="1"/>
</dbReference>
<feature type="transmembrane region" description="Helical" evidence="5">
    <location>
        <begin position="192"/>
        <end position="218"/>
    </location>
</feature>
<dbReference type="Pfam" id="PF08690">
    <property type="entry name" value="GET2"/>
    <property type="match status" value="1"/>
</dbReference>
<feature type="compositionally biased region" description="Polar residues" evidence="4">
    <location>
        <begin position="36"/>
        <end position="50"/>
    </location>
</feature>
<feature type="region of interest" description="Disordered" evidence="4">
    <location>
        <begin position="1"/>
        <end position="90"/>
    </location>
</feature>
<keyword evidence="3 5" id="KW-0472">Membrane</keyword>
<evidence type="ECO:0000313" key="7">
    <source>
        <dbReference type="Proteomes" id="UP000509510"/>
    </source>
</evidence>
<evidence type="ECO:0000256" key="2">
    <source>
        <dbReference type="ARBA" id="ARBA00022989"/>
    </source>
</evidence>
<feature type="transmembrane region" description="Helical" evidence="5">
    <location>
        <begin position="261"/>
        <end position="282"/>
    </location>
</feature>
<dbReference type="Proteomes" id="UP000509510">
    <property type="component" value="Chromosome II"/>
</dbReference>
<evidence type="ECO:0000256" key="3">
    <source>
        <dbReference type="ARBA" id="ARBA00023136"/>
    </source>
</evidence>
<evidence type="ECO:0000256" key="5">
    <source>
        <dbReference type="SAM" id="Phobius"/>
    </source>
</evidence>
<dbReference type="GO" id="GO:0006890">
    <property type="term" value="P:retrograde vesicle-mediated transport, Golgi to endoplasmic reticulum"/>
    <property type="evidence" value="ECO:0007669"/>
    <property type="project" value="TreeGrafter"/>
</dbReference>
<evidence type="ECO:0000256" key="4">
    <source>
        <dbReference type="SAM" id="MobiDB-lite"/>
    </source>
</evidence>
<dbReference type="KEGG" id="trg:TRUGW13939_02797"/>
<accession>A0A7H8QP05</accession>
<keyword evidence="1 5" id="KW-0812">Transmembrane</keyword>
<sequence>MSSPEESPAQRAARQRRERREAKIKAGGSARLDKITSLSGRTPASTHDNISPSPSPQPPSRTDSPAIPPSLSPEAFSRPSPPVDGPSGDDMRAQQEYLKALLRSNPAEQQNQQQIDQDPMLKLLSSMMGGIPGAENTAPGSGLTPPPPGNNLKPDDLAGALGIPPFLSKFLLGGGSAPMSPAQKKQERVWKLLHTVFSLLIGVYLVILVGSSIATYGGSPPPPAAAQNPFVVFMTGELLLNGLGILLGTSQQGTLALGKQLFSSLVRDGSIAVFILGVGSWWNGGWQVLGSY</sequence>
<keyword evidence="2 5" id="KW-1133">Transmembrane helix</keyword>
<feature type="region of interest" description="Disordered" evidence="4">
    <location>
        <begin position="127"/>
        <end position="154"/>
    </location>
</feature>
<evidence type="ECO:0008006" key="8">
    <source>
        <dbReference type="Google" id="ProtNLM"/>
    </source>
</evidence>
<dbReference type="RefSeq" id="XP_035341878.1">
    <property type="nucleotide sequence ID" value="XM_035485985.1"/>
</dbReference>
<keyword evidence="7" id="KW-1185">Reference proteome</keyword>
<gene>
    <name evidence="6" type="ORF">TRUGW13939_02797</name>
</gene>
<dbReference type="InterPro" id="IPR028143">
    <property type="entry name" value="Get2/sif1"/>
</dbReference>
<feature type="transmembrane region" description="Helical" evidence="5">
    <location>
        <begin position="230"/>
        <end position="249"/>
    </location>
</feature>
<reference evidence="7" key="1">
    <citation type="submission" date="2020-06" db="EMBL/GenBank/DDBJ databases">
        <title>A chromosome-scale genome assembly of Talaromyces rugulosus W13939.</title>
        <authorList>
            <person name="Wang B."/>
            <person name="Guo L."/>
            <person name="Ye K."/>
            <person name="Wang L."/>
        </authorList>
    </citation>
    <scope>NUCLEOTIDE SEQUENCE [LARGE SCALE GENOMIC DNA]</scope>
    <source>
        <strain evidence="7">W13939</strain>
    </source>
</reference>
<dbReference type="PANTHER" id="PTHR28263">
    <property type="entry name" value="GOLGI TO ER TRAFFIC PROTEIN 2"/>
    <property type="match status" value="1"/>
</dbReference>
<evidence type="ECO:0000313" key="6">
    <source>
        <dbReference type="EMBL" id="QKX55700.1"/>
    </source>
</evidence>
<evidence type="ECO:0000256" key="1">
    <source>
        <dbReference type="ARBA" id="ARBA00022692"/>
    </source>
</evidence>
<dbReference type="OrthoDB" id="5393181at2759"/>
<dbReference type="EMBL" id="CP055899">
    <property type="protein sequence ID" value="QKX55700.1"/>
    <property type="molecule type" value="Genomic_DNA"/>
</dbReference>
<protein>
    <recommendedName>
        <fullName evidence="8">GET complex, subunit GET2</fullName>
    </recommendedName>
</protein>
<dbReference type="GeneID" id="55990304"/>
<name>A0A7H8QP05_TALRU</name>
<dbReference type="AlphaFoldDB" id="A0A7H8QP05"/>
<organism evidence="6 7">
    <name type="scientific">Talaromyces rugulosus</name>
    <name type="common">Penicillium rugulosum</name>
    <dbReference type="NCBI Taxonomy" id="121627"/>
    <lineage>
        <taxon>Eukaryota</taxon>
        <taxon>Fungi</taxon>
        <taxon>Dikarya</taxon>
        <taxon>Ascomycota</taxon>
        <taxon>Pezizomycotina</taxon>
        <taxon>Eurotiomycetes</taxon>
        <taxon>Eurotiomycetidae</taxon>
        <taxon>Eurotiales</taxon>
        <taxon>Trichocomaceae</taxon>
        <taxon>Talaromyces</taxon>
        <taxon>Talaromyces sect. Islandici</taxon>
    </lineage>
</organism>